<reference evidence="1 2" key="1">
    <citation type="journal article" date="2018" name="Proc. Natl. Acad. Sci. U.S.A.">
        <title>Linking secondary metabolites to gene clusters through genome sequencing of six diverse Aspergillus species.</title>
        <authorList>
            <person name="Kaerboelling I."/>
            <person name="Vesth T.C."/>
            <person name="Frisvad J.C."/>
            <person name="Nybo J.L."/>
            <person name="Theobald S."/>
            <person name="Kuo A."/>
            <person name="Bowyer P."/>
            <person name="Matsuda Y."/>
            <person name="Mondo S."/>
            <person name="Lyhne E.K."/>
            <person name="Kogle M.E."/>
            <person name="Clum A."/>
            <person name="Lipzen A."/>
            <person name="Salamov A."/>
            <person name="Ngan C.Y."/>
            <person name="Daum C."/>
            <person name="Chiniquy J."/>
            <person name="Barry K."/>
            <person name="LaButti K."/>
            <person name="Haridas S."/>
            <person name="Simmons B.A."/>
            <person name="Magnuson J.K."/>
            <person name="Mortensen U.H."/>
            <person name="Larsen T.O."/>
            <person name="Grigoriev I.V."/>
            <person name="Baker S.E."/>
            <person name="Andersen M.R."/>
        </authorList>
    </citation>
    <scope>NUCLEOTIDE SEQUENCE [LARGE SCALE GENOMIC DNA]</scope>
    <source>
        <strain evidence="1 2">IBT 24754</strain>
    </source>
</reference>
<dbReference type="Proteomes" id="UP000244073">
    <property type="component" value="Unassembled WGS sequence"/>
</dbReference>
<comment type="caution">
    <text evidence="1">The sequence shown here is derived from an EMBL/GenBank/DDBJ whole genome shotgun (WGS) entry which is preliminary data.</text>
</comment>
<dbReference type="GeneID" id="63817129"/>
<proteinExistence type="predicted"/>
<gene>
    <name evidence="1" type="ORF">P175DRAFT_0535691</name>
</gene>
<name>A0A2T5LNT4_9EURO</name>
<protein>
    <submittedName>
        <fullName evidence="1">Uncharacterized protein</fullName>
    </submittedName>
</protein>
<dbReference type="VEuPathDB" id="FungiDB:P175DRAFT_0535691"/>
<dbReference type="EMBL" id="MSFN02000009">
    <property type="protein sequence ID" value="PTU17948.1"/>
    <property type="molecule type" value="Genomic_DNA"/>
</dbReference>
<dbReference type="AlphaFoldDB" id="A0A2T5LNT4"/>
<dbReference type="OrthoDB" id="2103397at2759"/>
<organism evidence="1 2">
    <name type="scientific">Aspergillus ochraceoroseus IBT 24754</name>
    <dbReference type="NCBI Taxonomy" id="1392256"/>
    <lineage>
        <taxon>Eukaryota</taxon>
        <taxon>Fungi</taxon>
        <taxon>Dikarya</taxon>
        <taxon>Ascomycota</taxon>
        <taxon>Pezizomycotina</taxon>
        <taxon>Eurotiomycetes</taxon>
        <taxon>Eurotiomycetidae</taxon>
        <taxon>Eurotiales</taxon>
        <taxon>Aspergillaceae</taxon>
        <taxon>Aspergillus</taxon>
        <taxon>Aspergillus subgen. Nidulantes</taxon>
    </lineage>
</organism>
<dbReference type="RefSeq" id="XP_040749340.1">
    <property type="nucleotide sequence ID" value="XM_040900247.1"/>
</dbReference>
<evidence type="ECO:0000313" key="2">
    <source>
        <dbReference type="Proteomes" id="UP000244073"/>
    </source>
</evidence>
<accession>A0A2T5LNT4</accession>
<evidence type="ECO:0000313" key="1">
    <source>
        <dbReference type="EMBL" id="PTU17948.1"/>
    </source>
</evidence>
<sequence>MSPPNRRKWHILPGRRGASGAFAAGAQVDAFFGVEKNPDWKCDFQNLRDQERLEIPDYLCDIMDELDVLNTFGYPKQYTLGLFLYARVRVLMILRISLLDERNALGNKWPDSLIVHRNHRVQYQAHYAWGKPPLIVKDVFDYTLSYPSDNPLIGIVMIVAITAHGNEKEDYQAETCCKALMTAVHRAKKEANMPSKTVYAIITNSEWFNFFQYSRISASCCSLRSDRSEVYSHTRRIIRLATEEATRDGTRAHDISAYHGAVALNEDCGLHQRRKADGKVNCIVYGIASDGFEFIFIRISNAGTVTSFSTQWEKEADEVYSWICAVLQTTVNLSPTTSRLSMAERLSSNDSRCDFVLRAGSEGGNMDVDE</sequence>